<dbReference type="eggNOG" id="COG1080">
    <property type="taxonomic scope" value="Bacteria"/>
</dbReference>
<name>R4KHJ7_9FIRM</name>
<dbReference type="Pfam" id="PF02896">
    <property type="entry name" value="PEP-utilizers_C"/>
    <property type="match status" value="1"/>
</dbReference>
<proteinExistence type="predicted"/>
<feature type="domain" description="PEP-utilising enzyme C-terminal" evidence="1">
    <location>
        <begin position="8"/>
        <end position="281"/>
    </location>
</feature>
<dbReference type="Gene3D" id="3.20.20.60">
    <property type="entry name" value="Phosphoenolpyruvate-binding domains"/>
    <property type="match status" value="1"/>
</dbReference>
<dbReference type="EMBL" id="CP003273">
    <property type="protein sequence ID" value="AGL02688.1"/>
    <property type="molecule type" value="Genomic_DNA"/>
</dbReference>
<dbReference type="STRING" id="767817.Desgi_3343"/>
<keyword evidence="2" id="KW-0670">Pyruvate</keyword>
<evidence type="ECO:0000313" key="3">
    <source>
        <dbReference type="Proteomes" id="UP000013520"/>
    </source>
</evidence>
<evidence type="ECO:0000259" key="1">
    <source>
        <dbReference type="Pfam" id="PF02896"/>
    </source>
</evidence>
<keyword evidence="3" id="KW-1185">Reference proteome</keyword>
<organism evidence="2 3">
    <name type="scientific">Desulfoscipio gibsoniae DSM 7213</name>
    <dbReference type="NCBI Taxonomy" id="767817"/>
    <lineage>
        <taxon>Bacteria</taxon>
        <taxon>Bacillati</taxon>
        <taxon>Bacillota</taxon>
        <taxon>Clostridia</taxon>
        <taxon>Eubacteriales</taxon>
        <taxon>Desulfallaceae</taxon>
        <taxon>Desulfoscipio</taxon>
    </lineage>
</organism>
<dbReference type="SUPFAM" id="SSF51621">
    <property type="entry name" value="Phosphoenolpyruvate/pyruvate domain"/>
    <property type="match status" value="1"/>
</dbReference>
<dbReference type="InterPro" id="IPR015813">
    <property type="entry name" value="Pyrv/PenolPyrv_kinase-like_dom"/>
</dbReference>
<evidence type="ECO:0000313" key="2">
    <source>
        <dbReference type="EMBL" id="AGL02688.1"/>
    </source>
</evidence>
<dbReference type="InterPro" id="IPR050499">
    <property type="entry name" value="PEP-utilizing_PTS_enzyme"/>
</dbReference>
<dbReference type="AlphaFoldDB" id="R4KHJ7"/>
<dbReference type="PANTHER" id="PTHR46244">
    <property type="entry name" value="PHOSPHOENOLPYRUVATE-PROTEIN PHOSPHOTRANSFERASE"/>
    <property type="match status" value="1"/>
</dbReference>
<dbReference type="RefSeq" id="WP_006523349.1">
    <property type="nucleotide sequence ID" value="NC_021184.1"/>
</dbReference>
<dbReference type="InterPro" id="IPR000121">
    <property type="entry name" value="PEP_util_C"/>
</dbReference>
<reference evidence="2 3" key="1">
    <citation type="submission" date="2012-01" db="EMBL/GenBank/DDBJ databases">
        <title>Complete sequence of Desulfotomaculum gibsoniae DSM 7213.</title>
        <authorList>
            <consortium name="US DOE Joint Genome Institute"/>
            <person name="Lucas S."/>
            <person name="Han J."/>
            <person name="Lapidus A."/>
            <person name="Cheng J.-F."/>
            <person name="Goodwin L."/>
            <person name="Pitluck S."/>
            <person name="Peters L."/>
            <person name="Ovchinnikova G."/>
            <person name="Teshima H."/>
            <person name="Detter J.C."/>
            <person name="Han C."/>
            <person name="Tapia R."/>
            <person name="Land M."/>
            <person name="Hauser L."/>
            <person name="Kyrpides N."/>
            <person name="Ivanova N."/>
            <person name="Pagani I."/>
            <person name="Parshina S."/>
            <person name="Plugge C."/>
            <person name="Muyzer G."/>
            <person name="Kuever J."/>
            <person name="Ivanova A."/>
            <person name="Nazina T."/>
            <person name="Klenk H.-P."/>
            <person name="Brambilla E."/>
            <person name="Spring S."/>
            <person name="Stams A.F."/>
            <person name="Woyke T."/>
        </authorList>
    </citation>
    <scope>NUCLEOTIDE SEQUENCE [LARGE SCALE GENOMIC DNA]</scope>
    <source>
        <strain evidence="2 3">DSM 7213</strain>
    </source>
</reference>
<accession>R4KHJ7</accession>
<dbReference type="InterPro" id="IPR040442">
    <property type="entry name" value="Pyrv_kinase-like_dom_sf"/>
</dbReference>
<protein>
    <submittedName>
        <fullName evidence="2">Phosphoenolpyruvate-protein kinase (PTS system EI component)</fullName>
    </submittedName>
</protein>
<dbReference type="HOGENOM" id="CLU_007308_7_0_9"/>
<dbReference type="Proteomes" id="UP000013520">
    <property type="component" value="Chromosome"/>
</dbReference>
<dbReference type="KEGG" id="dgi:Desgi_3343"/>
<dbReference type="OrthoDB" id="9765468at2"/>
<dbReference type="PANTHER" id="PTHR46244:SF3">
    <property type="entry name" value="PHOSPHOENOLPYRUVATE-PROTEIN PHOSPHOTRANSFERASE"/>
    <property type="match status" value="1"/>
</dbReference>
<keyword evidence="2" id="KW-0418">Kinase</keyword>
<keyword evidence="2" id="KW-0808">Transferase</keyword>
<sequence length="319" mass="35371">MSSVTGSHTRTKDGQVILLNAPAYSMDDVENIAASAADGIGLLSTDFMYLNRDNLPEEEEQLEILLRVSRLMGNRPVTVRTLQAHPKTIRAIDSSELSNNCRGVRLGLARPDILQTQLRAIVRASSEGNFRLLLPMVADVTEVIKVKDTINTMHRELCEQNTHSLPDLGIELEVPGALVMAPVLAFEVSFFSISERLKQHTLLAADVNCRNNDLLHDYAPSFLFQISALAEEVRKRRKSVAVTAPLAWQPPAIPLLIAMGVNELVMPPEHIEQARRIIARLTMPKAKLVTSKAMSFWFPDEIQRYAEECLSRLAPGAGC</sequence>
<dbReference type="GO" id="GO:0016301">
    <property type="term" value="F:kinase activity"/>
    <property type="evidence" value="ECO:0007669"/>
    <property type="project" value="UniProtKB-KW"/>
</dbReference>
<gene>
    <name evidence="2" type="ORF">Desgi_3343</name>
</gene>